<sequence>MTLDPDVAAALQKEVREQGMSFEEALNTLVRAGLANRRQDTPPCRTPARSLGLRLDIDLDKALRLSSELEDDEIIGKIQPRD</sequence>
<organism evidence="1 2">
    <name type="scientific">Candidatus Protofrankia datiscae</name>
    <dbReference type="NCBI Taxonomy" id="2716812"/>
    <lineage>
        <taxon>Bacteria</taxon>
        <taxon>Bacillati</taxon>
        <taxon>Actinomycetota</taxon>
        <taxon>Actinomycetes</taxon>
        <taxon>Frankiales</taxon>
        <taxon>Frankiaceae</taxon>
        <taxon>Protofrankia</taxon>
    </lineage>
</organism>
<reference evidence="1 2" key="1">
    <citation type="submission" date="2011-05" db="EMBL/GenBank/DDBJ databases">
        <title>Complete sequence of chromosome of Frankia symbiont of Datisca glomerata.</title>
        <authorList>
            <consortium name="US DOE Joint Genome Institute"/>
            <person name="Lucas S."/>
            <person name="Han J."/>
            <person name="Lapidus A."/>
            <person name="Cheng J.-F."/>
            <person name="Goodwin L."/>
            <person name="Pitluck S."/>
            <person name="Peters L."/>
            <person name="Mikhailova N."/>
            <person name="Chertkov O."/>
            <person name="Teshima H."/>
            <person name="Han C."/>
            <person name="Tapia R."/>
            <person name="Land M."/>
            <person name="Hauser L."/>
            <person name="Kyrpides N."/>
            <person name="Ivanova N."/>
            <person name="Pagani I."/>
            <person name="Berry A."/>
            <person name="Pawlowski K."/>
            <person name="Persson T."/>
            <person name="Vanden Heuvel B."/>
            <person name="Benson D."/>
            <person name="Woyke T."/>
        </authorList>
    </citation>
    <scope>NUCLEOTIDE SEQUENCE [LARGE SCALE GENOMIC DNA]</scope>
    <source>
        <strain evidence="2">4085684</strain>
    </source>
</reference>
<dbReference type="STRING" id="656024.FsymDg_1816"/>
<keyword evidence="1" id="KW-0238">DNA-binding</keyword>
<dbReference type="RefSeq" id="WP_013873213.1">
    <property type="nucleotide sequence ID" value="NC_015656.1"/>
</dbReference>
<dbReference type="EMBL" id="CP002801">
    <property type="protein sequence ID" value="AEH09263.1"/>
    <property type="molecule type" value="Genomic_DNA"/>
</dbReference>
<dbReference type="HOGENOM" id="CLU_193746_0_0_11"/>
<name>F8B6G7_9ACTN</name>
<evidence type="ECO:0000313" key="1">
    <source>
        <dbReference type="EMBL" id="AEH09263.1"/>
    </source>
</evidence>
<dbReference type="GO" id="GO:0003677">
    <property type="term" value="F:DNA binding"/>
    <property type="evidence" value="ECO:0007669"/>
    <property type="project" value="UniProtKB-KW"/>
</dbReference>
<accession>F8B6G7</accession>
<protein>
    <submittedName>
        <fullName evidence="1">CopG/DNA-binding domain-containing protein</fullName>
    </submittedName>
</protein>
<gene>
    <name evidence="1" type="ordered locus">FsymDg_1816</name>
</gene>
<evidence type="ECO:0000313" key="2">
    <source>
        <dbReference type="Proteomes" id="UP000001549"/>
    </source>
</evidence>
<dbReference type="KEGG" id="fsy:FsymDg_1816"/>
<dbReference type="AlphaFoldDB" id="F8B6G7"/>
<proteinExistence type="predicted"/>
<keyword evidence="2" id="KW-1185">Reference proteome</keyword>
<dbReference type="Proteomes" id="UP000001549">
    <property type="component" value="Chromosome"/>
</dbReference>